<evidence type="ECO:0000256" key="16">
    <source>
        <dbReference type="RuleBase" id="RU003688"/>
    </source>
</evidence>
<dbReference type="PRINTS" id="PR00091">
    <property type="entry name" value="NITROGNASEII"/>
</dbReference>
<dbReference type="HAMAP" id="MF_00533">
    <property type="entry name" value="NifH"/>
    <property type="match status" value="1"/>
</dbReference>
<comment type="PTM">
    <text evidence="14">The reversible ADP-ribosylation of Arg-99 inactivates the nitrogenase reductase and regulates nitrogenase activity.</text>
</comment>
<dbReference type="InterPro" id="IPR000392">
    <property type="entry name" value="NifH/frxC"/>
</dbReference>
<dbReference type="InterPro" id="IPR030655">
    <property type="entry name" value="NifH/chlL_CS"/>
</dbReference>
<dbReference type="InterPro" id="IPR027417">
    <property type="entry name" value="P-loop_NTPase"/>
</dbReference>
<dbReference type="NCBIfam" id="TIGR01287">
    <property type="entry name" value="nifH"/>
    <property type="match status" value="1"/>
</dbReference>
<dbReference type="PROSITE" id="PS51026">
    <property type="entry name" value="NIFH_FRXC_3"/>
    <property type="match status" value="1"/>
</dbReference>
<dbReference type="AlphaFoldDB" id="A0A0F8RSL0"/>
<keyword evidence="4 14" id="KW-0004">4Fe-4S</keyword>
<dbReference type="Pfam" id="PF00142">
    <property type="entry name" value="Fer4_NifH"/>
    <property type="match status" value="1"/>
</dbReference>
<keyword evidence="11 14" id="KW-0411">Iron-sulfur</keyword>
<evidence type="ECO:0000313" key="19">
    <source>
        <dbReference type="Proteomes" id="UP000034152"/>
    </source>
</evidence>
<evidence type="ECO:0000256" key="12">
    <source>
        <dbReference type="ARBA" id="ARBA00023231"/>
    </source>
</evidence>
<evidence type="ECO:0000256" key="3">
    <source>
        <dbReference type="ARBA" id="ARBA00011738"/>
    </source>
</evidence>
<evidence type="ECO:0000256" key="14">
    <source>
        <dbReference type="HAMAP-Rule" id="MF_00533"/>
    </source>
</evidence>
<gene>
    <name evidence="14" type="primary">nifH</name>
    <name evidence="17" type="ORF">DU47_13635</name>
    <name evidence="18" type="ORF">DU80_14610</name>
</gene>
<feature type="modified residue" description="ADP-ribosylarginine; by dinitrogenase reductase ADP-ribosyltransferase" evidence="14 15">
    <location>
        <position position="99"/>
    </location>
</feature>
<dbReference type="InterPro" id="IPR005977">
    <property type="entry name" value="Nitrogenase_Fe_NifH"/>
</dbReference>
<evidence type="ECO:0000256" key="11">
    <source>
        <dbReference type="ARBA" id="ARBA00023014"/>
    </source>
</evidence>
<organism evidence="18 19">
    <name type="scientific">Methanosarcina mazei</name>
    <name type="common">Methanosarcina frisia</name>
    <dbReference type="NCBI Taxonomy" id="2209"/>
    <lineage>
        <taxon>Archaea</taxon>
        <taxon>Methanobacteriati</taxon>
        <taxon>Methanobacteriota</taxon>
        <taxon>Stenosarchaea group</taxon>
        <taxon>Methanomicrobia</taxon>
        <taxon>Methanosarcinales</taxon>
        <taxon>Methanosarcinaceae</taxon>
        <taxon>Methanosarcina</taxon>
    </lineage>
</organism>
<evidence type="ECO:0000256" key="6">
    <source>
        <dbReference type="ARBA" id="ARBA00022741"/>
    </source>
</evidence>
<dbReference type="PANTHER" id="PTHR42864">
    <property type="entry name" value="LIGHT-INDEPENDENT PROTOCHLOROPHYLLIDE REDUCTASE IRON-SULFUR ATP-BINDING PROTEIN"/>
    <property type="match status" value="1"/>
</dbReference>
<evidence type="ECO:0000256" key="13">
    <source>
        <dbReference type="ARBA" id="ARBA00047967"/>
    </source>
</evidence>
<dbReference type="GO" id="GO:0016163">
    <property type="term" value="F:nitrogenase activity"/>
    <property type="evidence" value="ECO:0007669"/>
    <property type="project" value="UniProtKB-UniRule"/>
</dbReference>
<evidence type="ECO:0000313" key="17">
    <source>
        <dbReference type="EMBL" id="KKG06271.1"/>
    </source>
</evidence>
<accession>A0A0F8RSL0</accession>
<evidence type="ECO:0000256" key="2">
    <source>
        <dbReference type="ARBA" id="ARBA00005504"/>
    </source>
</evidence>
<evidence type="ECO:0000256" key="8">
    <source>
        <dbReference type="ARBA" id="ARBA00022840"/>
    </source>
</evidence>
<dbReference type="Gene3D" id="3.40.50.300">
    <property type="entry name" value="P-loop containing nucleotide triphosphate hydrolases"/>
    <property type="match status" value="1"/>
</dbReference>
<dbReference type="GO" id="GO:0051539">
    <property type="term" value="F:4 iron, 4 sulfur cluster binding"/>
    <property type="evidence" value="ECO:0007669"/>
    <property type="project" value="UniProtKB-KW"/>
</dbReference>
<feature type="binding site" evidence="14">
    <location>
        <position position="96"/>
    </location>
    <ligand>
        <name>[4Fe-4S] cluster</name>
        <dbReference type="ChEBI" id="CHEBI:49883"/>
        <note>ligand shared between dimeric partners</note>
    </ligand>
</feature>
<comment type="cofactor">
    <cofactor evidence="14">
        <name>[4Fe-4S] cluster</name>
        <dbReference type="ChEBI" id="CHEBI:49883"/>
    </cofactor>
    <text evidence="14">Binds 1 [4Fe-4S] cluster per dimer.</text>
</comment>
<comment type="similarity">
    <text evidence="2 14 16">Belongs to the NifH/BchL/ChlL family.</text>
</comment>
<keyword evidence="9 14" id="KW-0560">Oxidoreductase</keyword>
<dbReference type="GO" id="GO:0005524">
    <property type="term" value="F:ATP binding"/>
    <property type="evidence" value="ECO:0007669"/>
    <property type="project" value="UniProtKB-UniRule"/>
</dbReference>
<comment type="subunit">
    <text evidence="3 14">Homodimer.</text>
</comment>
<keyword evidence="20" id="KW-1185">Reference proteome</keyword>
<sequence>MTKTRNIAIYGKGGIGKSTTASNISAALSEQGYHVMQIGCDPKSDSTNTLRGGTFIPTILDTLRTNRKVEIDEIVHNGFNDILCVEAGGPEPGVGCAGRGIITAIELLASRNVFEDYKPDVVIYDVLGDVVCGGFAMPIREGIAEQVYTVSSSDFMAIYAANNLFKGIKKYAASGGALFSGIIANSINQTIQKDIVKDFSNNTGTTIAQFVPRSLSVTRAELLGKTVIEADPDSEQATVYRKLAKTIIKNRKKYVPSPLEPEQLKEWAERWSDSLLGQKDEISPGCRLNYLAQEAEISSGN</sequence>
<evidence type="ECO:0000313" key="18">
    <source>
        <dbReference type="EMBL" id="KKH90532.1"/>
    </source>
</evidence>
<evidence type="ECO:0000256" key="1">
    <source>
        <dbReference type="ARBA" id="ARBA00002234"/>
    </source>
</evidence>
<evidence type="ECO:0000256" key="7">
    <source>
        <dbReference type="ARBA" id="ARBA00022765"/>
    </source>
</evidence>
<dbReference type="GO" id="GO:0046872">
    <property type="term" value="F:metal ion binding"/>
    <property type="evidence" value="ECO:0007669"/>
    <property type="project" value="UniProtKB-KW"/>
</dbReference>
<evidence type="ECO:0000256" key="9">
    <source>
        <dbReference type="ARBA" id="ARBA00023002"/>
    </source>
</evidence>
<reference evidence="19 20" key="1">
    <citation type="journal article" date="2015" name="ISME J.">
        <title>Genomic and phenotypic differentiation among Methanosarcina mazei populations from Columbia River sediment.</title>
        <authorList>
            <person name="Youngblut N.D."/>
            <person name="Wirth J.S."/>
            <person name="Henriksen J.R."/>
            <person name="Smith M."/>
            <person name="Simon H."/>
            <person name="Metcalf W.W."/>
            <person name="Whitaker R.J."/>
        </authorList>
    </citation>
    <scope>NUCLEOTIDE SEQUENCE [LARGE SCALE GENOMIC DNA]</scope>
    <source>
        <strain evidence="18 19">1.H.M.2.1</strain>
        <strain evidence="17 20">2.F.A.2.4</strain>
    </source>
</reference>
<dbReference type="PROSITE" id="PS00692">
    <property type="entry name" value="NIFH_FRXC_2"/>
    <property type="match status" value="1"/>
</dbReference>
<keyword evidence="7 14" id="KW-0013">ADP-ribosylation</keyword>
<evidence type="ECO:0000313" key="20">
    <source>
        <dbReference type="Proteomes" id="UP000034578"/>
    </source>
</evidence>
<dbReference type="Proteomes" id="UP000034578">
    <property type="component" value="Unassembled WGS sequence"/>
</dbReference>
<keyword evidence="12 14" id="KW-0535">Nitrogen fixation</keyword>
<dbReference type="CDD" id="cd02040">
    <property type="entry name" value="NifH"/>
    <property type="match status" value="1"/>
</dbReference>
<evidence type="ECO:0000256" key="4">
    <source>
        <dbReference type="ARBA" id="ARBA00022485"/>
    </source>
</evidence>
<dbReference type="PROSITE" id="PS00746">
    <property type="entry name" value="NIFH_FRXC_1"/>
    <property type="match status" value="1"/>
</dbReference>
<comment type="PTM">
    <text evidence="15">The reversible ADP-ribosylation of Arg inactivates the nitrogenase reductase and regulates nitrogenase activity.</text>
</comment>
<keyword evidence="6 14" id="KW-0547">Nucleotide-binding</keyword>
<feature type="binding site" evidence="14">
    <location>
        <begin position="11"/>
        <end position="18"/>
    </location>
    <ligand>
        <name>ATP</name>
        <dbReference type="ChEBI" id="CHEBI:30616"/>
    </ligand>
</feature>
<keyword evidence="10 14" id="KW-0408">Iron</keyword>
<evidence type="ECO:0000256" key="5">
    <source>
        <dbReference type="ARBA" id="ARBA00022723"/>
    </source>
</evidence>
<proteinExistence type="inferred from homology"/>
<feature type="binding site" evidence="14">
    <location>
        <position position="132"/>
    </location>
    <ligand>
        <name>[4Fe-4S] cluster</name>
        <dbReference type="ChEBI" id="CHEBI:49883"/>
        <note>ligand shared between dimeric partners</note>
    </ligand>
</feature>
<dbReference type="EMBL" id="JJQU01000021">
    <property type="protein sequence ID" value="KKH90532.1"/>
    <property type="molecule type" value="Genomic_DNA"/>
</dbReference>
<name>A0A0F8RSL0_METMZ</name>
<comment type="caution">
    <text evidence="18">The sequence shown here is derived from an EMBL/GenBank/DDBJ whole genome shotgun (WGS) entry which is preliminary data.</text>
</comment>
<protein>
    <recommendedName>
        <fullName evidence="14">Nitrogenase iron protein</fullName>
        <ecNumber evidence="14">1.18.6.1</ecNumber>
    </recommendedName>
    <alternativeName>
        <fullName evidence="14">Nitrogenase Fe protein</fullName>
    </alternativeName>
    <alternativeName>
        <fullName evidence="14">Nitrogenase component II</fullName>
    </alternativeName>
    <alternativeName>
        <fullName evidence="14">Nitrogenase reductase</fullName>
    </alternativeName>
</protein>
<dbReference type="PANTHER" id="PTHR42864:SF2">
    <property type="entry name" value="LIGHT-INDEPENDENT PROTOCHLOROPHYLLIDE REDUCTASE IRON-SULFUR ATP-BINDING PROTEIN"/>
    <property type="match status" value="1"/>
</dbReference>
<keyword evidence="8 14" id="KW-0067">ATP-binding</keyword>
<keyword evidence="5 14" id="KW-0479">Metal-binding</keyword>
<evidence type="ECO:0000256" key="15">
    <source>
        <dbReference type="PIRSR" id="PIRSR605977-50"/>
    </source>
</evidence>
<dbReference type="PATRIC" id="fig|2209.56.peg.3154"/>
<evidence type="ECO:0000256" key="10">
    <source>
        <dbReference type="ARBA" id="ARBA00023004"/>
    </source>
</evidence>
<dbReference type="Proteomes" id="UP000034152">
    <property type="component" value="Unassembled WGS sequence"/>
</dbReference>
<dbReference type="PIRSF" id="PIRSF000363">
    <property type="entry name" value="Nitrogenase_iron"/>
    <property type="match status" value="1"/>
</dbReference>
<comment type="catalytic activity">
    <reaction evidence="13 14">
        <text>N2 + 8 reduced [2Fe-2S]-[ferredoxin] + 16 ATP + 16 H2O = H2 + 8 oxidized [2Fe-2S]-[ferredoxin] + 2 NH4(+) + 16 ADP + 16 phosphate + 6 H(+)</text>
        <dbReference type="Rhea" id="RHEA:21448"/>
        <dbReference type="Rhea" id="RHEA-COMP:10000"/>
        <dbReference type="Rhea" id="RHEA-COMP:10001"/>
        <dbReference type="ChEBI" id="CHEBI:15377"/>
        <dbReference type="ChEBI" id="CHEBI:15378"/>
        <dbReference type="ChEBI" id="CHEBI:17997"/>
        <dbReference type="ChEBI" id="CHEBI:18276"/>
        <dbReference type="ChEBI" id="CHEBI:28938"/>
        <dbReference type="ChEBI" id="CHEBI:30616"/>
        <dbReference type="ChEBI" id="CHEBI:33737"/>
        <dbReference type="ChEBI" id="CHEBI:33738"/>
        <dbReference type="ChEBI" id="CHEBI:43474"/>
        <dbReference type="ChEBI" id="CHEBI:456216"/>
        <dbReference type="EC" id="1.18.6.1"/>
    </reaction>
</comment>
<comment type="function">
    <text evidence="1 14">The key enzymatic reactions in nitrogen fixation are catalyzed by the nitrogenase complex, which has 2 components: the iron protein and the molybdenum-iron protein.</text>
</comment>
<dbReference type="EMBL" id="JJOS01000012">
    <property type="protein sequence ID" value="KKG06271.1"/>
    <property type="molecule type" value="Genomic_DNA"/>
</dbReference>
<dbReference type="SUPFAM" id="SSF52540">
    <property type="entry name" value="P-loop containing nucleoside triphosphate hydrolases"/>
    <property type="match status" value="1"/>
</dbReference>
<dbReference type="EC" id="1.18.6.1" evidence="14"/>